<evidence type="ECO:0000256" key="5">
    <source>
        <dbReference type="ARBA" id="ARBA00022490"/>
    </source>
</evidence>
<reference evidence="11 12" key="1">
    <citation type="journal article" date="2021" name="Elife">
        <title>Chloroplast acquisition without the gene transfer in kleptoplastic sea slugs, Plakobranchus ocellatus.</title>
        <authorList>
            <person name="Maeda T."/>
            <person name="Takahashi S."/>
            <person name="Yoshida T."/>
            <person name="Shimamura S."/>
            <person name="Takaki Y."/>
            <person name="Nagai Y."/>
            <person name="Toyoda A."/>
            <person name="Suzuki Y."/>
            <person name="Arimoto A."/>
            <person name="Ishii H."/>
            <person name="Satoh N."/>
            <person name="Nishiyama T."/>
            <person name="Hasebe M."/>
            <person name="Maruyama T."/>
            <person name="Minagawa J."/>
            <person name="Obokata J."/>
            <person name="Shigenobu S."/>
        </authorList>
    </citation>
    <scope>NUCLEOTIDE SEQUENCE [LARGE SCALE GENOMIC DNA]</scope>
</reference>
<dbReference type="InterPro" id="IPR036753">
    <property type="entry name" value="ARPC3_sf"/>
</dbReference>
<organism evidence="11 12">
    <name type="scientific">Plakobranchus ocellatus</name>
    <dbReference type="NCBI Taxonomy" id="259542"/>
    <lineage>
        <taxon>Eukaryota</taxon>
        <taxon>Metazoa</taxon>
        <taxon>Spiralia</taxon>
        <taxon>Lophotrochozoa</taxon>
        <taxon>Mollusca</taxon>
        <taxon>Gastropoda</taxon>
        <taxon>Heterobranchia</taxon>
        <taxon>Euthyneura</taxon>
        <taxon>Panpulmonata</taxon>
        <taxon>Sacoglossa</taxon>
        <taxon>Placobranchoidea</taxon>
        <taxon>Plakobranchidae</taxon>
        <taxon>Plakobranchus</taxon>
    </lineage>
</organism>
<dbReference type="EMBL" id="BLXT01004660">
    <property type="protein sequence ID" value="GFO16396.1"/>
    <property type="molecule type" value="Genomic_DNA"/>
</dbReference>
<sequence>MNHIVEIILNHRKVSATWITRMLMAELLCEVCLTSQNLHKFSRIHNQSTMPAYHSQFLSPPKLIGNMALLPIRTQYKGPAPKDSSDYDIIDEAIYFFKGNIFFRNYEIKSEADRTLIYITLYISECLKKLQRCSSRSQGDKEMYTLGISNFPIPGEQGFPLNAMYTKPANRSEDDTMRAYLQQLRQETGIRMLDKVFEQGDKPSKWWLCFAKRKFMDKSLSAPGQ</sequence>
<keyword evidence="9" id="KW-0966">Cell projection</keyword>
<keyword evidence="8" id="KW-0539">Nucleus</keyword>
<evidence type="ECO:0000256" key="4">
    <source>
        <dbReference type="ARBA" id="ARBA00010856"/>
    </source>
</evidence>
<keyword evidence="12" id="KW-1185">Reference proteome</keyword>
<evidence type="ECO:0000256" key="2">
    <source>
        <dbReference type="ARBA" id="ARBA00004245"/>
    </source>
</evidence>
<evidence type="ECO:0000256" key="10">
    <source>
        <dbReference type="ARBA" id="ARBA00045382"/>
    </source>
</evidence>
<evidence type="ECO:0000256" key="9">
    <source>
        <dbReference type="ARBA" id="ARBA00023273"/>
    </source>
</evidence>
<name>A0AAV4BC21_9GAST</name>
<dbReference type="Gene3D" id="1.10.1760.10">
    <property type="entry name" value="Actin-related protein 2/3 complex subunit 3"/>
    <property type="match status" value="1"/>
</dbReference>
<dbReference type="GO" id="GO:0003779">
    <property type="term" value="F:actin binding"/>
    <property type="evidence" value="ECO:0007669"/>
    <property type="project" value="UniProtKB-KW"/>
</dbReference>
<dbReference type="Pfam" id="PF04062">
    <property type="entry name" value="P21-Arc"/>
    <property type="match status" value="1"/>
</dbReference>
<dbReference type="GO" id="GO:0034314">
    <property type="term" value="P:Arp2/3 complex-mediated actin nucleation"/>
    <property type="evidence" value="ECO:0007669"/>
    <property type="project" value="InterPro"/>
</dbReference>
<dbReference type="InterPro" id="IPR007204">
    <property type="entry name" value="ARPC3"/>
</dbReference>
<dbReference type="GO" id="GO:0042995">
    <property type="term" value="C:cell projection"/>
    <property type="evidence" value="ECO:0007669"/>
    <property type="project" value="UniProtKB-SubCell"/>
</dbReference>
<keyword evidence="7" id="KW-0206">Cytoskeleton</keyword>
<comment type="subcellular location">
    <subcellularLocation>
        <location evidence="3">Cell projection</location>
    </subcellularLocation>
    <subcellularLocation>
        <location evidence="2">Cytoplasm</location>
        <location evidence="2">Cytoskeleton</location>
    </subcellularLocation>
    <subcellularLocation>
        <location evidence="1">Nucleus</location>
    </subcellularLocation>
</comment>
<evidence type="ECO:0000256" key="3">
    <source>
        <dbReference type="ARBA" id="ARBA00004316"/>
    </source>
</evidence>
<dbReference type="SUPFAM" id="SSF69060">
    <property type="entry name" value="Arp2/3 complex 21 kDa subunit ARPC3"/>
    <property type="match status" value="1"/>
</dbReference>
<comment type="function">
    <text evidence="10">Component of the Arp2/3 complex, a multiprotein complex that mediates actin polymerization upon stimulation by nucleation-promoting factor (NPF). The Arp2/3 complex mediates the formation of branched actin networks in the cytoplasm, providing the force for cell motility. In addition to its role in the cytoplasmic cytoskeleton, the Arp2/3 complex also promotes actin polymerization in the nucleus, thereby regulating gene transcription and repair of damaged DNA. The Arp2/3 complex promotes homologous recombination (HR) repair in response to DNA damage by promoting nuclear actin polymerization, leading to drive motility of double-strand breaks (DSBs).</text>
</comment>
<dbReference type="FunFam" id="1.10.1760.10:FF:000001">
    <property type="entry name" value="Actin-related protein 2/3 complex subunit 3"/>
    <property type="match status" value="1"/>
</dbReference>
<comment type="similarity">
    <text evidence="4">Belongs to the ARPC3 family.</text>
</comment>
<evidence type="ECO:0000256" key="8">
    <source>
        <dbReference type="ARBA" id="ARBA00023242"/>
    </source>
</evidence>
<dbReference type="AlphaFoldDB" id="A0AAV4BC21"/>
<dbReference type="GO" id="GO:0030833">
    <property type="term" value="P:regulation of actin filament polymerization"/>
    <property type="evidence" value="ECO:0007669"/>
    <property type="project" value="InterPro"/>
</dbReference>
<protein>
    <submittedName>
        <fullName evidence="11">Actin-related protein 2/3 complex subunit 3</fullName>
    </submittedName>
</protein>
<evidence type="ECO:0000256" key="7">
    <source>
        <dbReference type="ARBA" id="ARBA00023212"/>
    </source>
</evidence>
<dbReference type="GO" id="GO:0005634">
    <property type="term" value="C:nucleus"/>
    <property type="evidence" value="ECO:0007669"/>
    <property type="project" value="UniProtKB-SubCell"/>
</dbReference>
<accession>A0AAV4BC21</accession>
<dbReference type="Proteomes" id="UP000735302">
    <property type="component" value="Unassembled WGS sequence"/>
</dbReference>
<keyword evidence="6" id="KW-0009">Actin-binding</keyword>
<dbReference type="GO" id="GO:0005885">
    <property type="term" value="C:Arp2/3 protein complex"/>
    <property type="evidence" value="ECO:0007669"/>
    <property type="project" value="InterPro"/>
</dbReference>
<evidence type="ECO:0000313" key="12">
    <source>
        <dbReference type="Proteomes" id="UP000735302"/>
    </source>
</evidence>
<gene>
    <name evidence="11" type="ORF">PoB_004290100</name>
</gene>
<comment type="caution">
    <text evidence="11">The sequence shown here is derived from an EMBL/GenBank/DDBJ whole genome shotgun (WGS) entry which is preliminary data.</text>
</comment>
<proteinExistence type="inferred from homology"/>
<evidence type="ECO:0000313" key="11">
    <source>
        <dbReference type="EMBL" id="GFO16396.1"/>
    </source>
</evidence>
<evidence type="ECO:0000256" key="6">
    <source>
        <dbReference type="ARBA" id="ARBA00023203"/>
    </source>
</evidence>
<keyword evidence="5" id="KW-0963">Cytoplasm</keyword>
<evidence type="ECO:0000256" key="1">
    <source>
        <dbReference type="ARBA" id="ARBA00004123"/>
    </source>
</evidence>
<dbReference type="PANTHER" id="PTHR12391">
    <property type="entry name" value="ARP2/3 COMPLEX 21 KD SUBUNIT"/>
    <property type="match status" value="1"/>
</dbReference>